<dbReference type="InterPro" id="IPR031100">
    <property type="entry name" value="LOG_fam"/>
</dbReference>
<dbReference type="SUPFAM" id="SSF102405">
    <property type="entry name" value="MCP/YpsA-like"/>
    <property type="match status" value="1"/>
</dbReference>
<dbReference type="PANTHER" id="PTHR43393:SF3">
    <property type="entry name" value="LYSINE DECARBOXYLASE-LIKE PROTEIN"/>
    <property type="match status" value="1"/>
</dbReference>
<protein>
    <recommendedName>
        <fullName evidence="3">AMP nucleosidase</fullName>
        <ecNumber evidence="2">3.2.2.4</ecNumber>
    </recommendedName>
    <alternativeName>
        <fullName evidence="3">AMP nucleosidase</fullName>
    </alternativeName>
</protein>
<dbReference type="Gene3D" id="3.40.50.450">
    <property type="match status" value="1"/>
</dbReference>
<evidence type="ECO:0000256" key="3">
    <source>
        <dbReference type="ARBA" id="ARBA00031983"/>
    </source>
</evidence>
<reference evidence="4" key="1">
    <citation type="journal article" date="2020" name="mSystems">
        <title>Genome- and Community-Level Interaction Insights into Carbon Utilization and Element Cycling Functions of Hydrothermarchaeota in Hydrothermal Sediment.</title>
        <authorList>
            <person name="Zhou Z."/>
            <person name="Liu Y."/>
            <person name="Xu W."/>
            <person name="Pan J."/>
            <person name="Luo Z.H."/>
            <person name="Li M."/>
        </authorList>
    </citation>
    <scope>NUCLEOTIDE SEQUENCE [LARGE SCALE GENOMIC DNA]</scope>
    <source>
        <strain evidence="4">SpSt-1220</strain>
    </source>
</reference>
<dbReference type="EMBL" id="DSDO01000340">
    <property type="protein sequence ID" value="HDR47021.1"/>
    <property type="molecule type" value="Genomic_DNA"/>
</dbReference>
<dbReference type="Pfam" id="PF03641">
    <property type="entry name" value="Lysine_decarbox"/>
    <property type="match status" value="1"/>
</dbReference>
<gene>
    <name evidence="4" type="ORF">ENN94_04900</name>
</gene>
<accession>A0A831LET9</accession>
<name>A0A831LET9_9BACT</name>
<organism evidence="4">
    <name type="scientific">Geoalkalibacter subterraneus</name>
    <dbReference type="NCBI Taxonomy" id="483547"/>
    <lineage>
        <taxon>Bacteria</taxon>
        <taxon>Pseudomonadati</taxon>
        <taxon>Thermodesulfobacteriota</taxon>
        <taxon>Desulfuromonadia</taxon>
        <taxon>Desulfuromonadales</taxon>
        <taxon>Geoalkalibacteraceae</taxon>
        <taxon>Geoalkalibacter</taxon>
    </lineage>
</organism>
<dbReference type="GO" id="GO:0005829">
    <property type="term" value="C:cytosol"/>
    <property type="evidence" value="ECO:0007669"/>
    <property type="project" value="TreeGrafter"/>
</dbReference>
<comment type="caution">
    <text evidence="4">The sequence shown here is derived from an EMBL/GenBank/DDBJ whole genome shotgun (WGS) entry which is preliminary data.</text>
</comment>
<dbReference type="GO" id="GO:0008714">
    <property type="term" value="F:AMP nucleosidase activity"/>
    <property type="evidence" value="ECO:0007669"/>
    <property type="project" value="UniProtKB-EC"/>
</dbReference>
<comment type="catalytic activity">
    <reaction evidence="1">
        <text>AMP + H2O = D-ribose 5-phosphate + adenine</text>
        <dbReference type="Rhea" id="RHEA:20129"/>
        <dbReference type="ChEBI" id="CHEBI:15377"/>
        <dbReference type="ChEBI" id="CHEBI:16708"/>
        <dbReference type="ChEBI" id="CHEBI:78346"/>
        <dbReference type="ChEBI" id="CHEBI:456215"/>
        <dbReference type="EC" id="3.2.2.4"/>
    </reaction>
</comment>
<proteinExistence type="predicted"/>
<dbReference type="Proteomes" id="UP000886162">
    <property type="component" value="Unassembled WGS sequence"/>
</dbReference>
<sequence>MNHFSYQIVLFGSARLSPDSSEYRDVYTISRELSKRGIFVSCVGGPGLMEACRRGRDQFLMASGAQPDATDVAQSDSGSAMICNNLVSHFQYFTRRMDGFLAESQGIIVAPGGIGTLLELFYCLHSCQVRRITPPPILLFGQSWRSFMAWWDEHLLARGLVSPEDSDSIMCFDDVASVIEQIDVWYQRARLSENDRSKP</sequence>
<dbReference type="EC" id="3.2.2.4" evidence="2"/>
<evidence type="ECO:0000256" key="2">
    <source>
        <dbReference type="ARBA" id="ARBA00011985"/>
    </source>
</evidence>
<evidence type="ECO:0000313" key="4">
    <source>
        <dbReference type="EMBL" id="HDR47021.1"/>
    </source>
</evidence>
<dbReference type="AlphaFoldDB" id="A0A831LET9"/>
<evidence type="ECO:0000256" key="1">
    <source>
        <dbReference type="ARBA" id="ARBA00000274"/>
    </source>
</evidence>
<dbReference type="PANTHER" id="PTHR43393">
    <property type="entry name" value="CYTOKININ RIBOSIDE 5'-MONOPHOSPHATE PHOSPHORIBOHYDROLASE"/>
    <property type="match status" value="1"/>
</dbReference>
<dbReference type="InterPro" id="IPR052341">
    <property type="entry name" value="LOG_family_nucleotidases"/>
</dbReference>